<keyword evidence="2" id="KW-0547">Nucleotide-binding</keyword>
<dbReference type="PRINTS" id="PR01438">
    <property type="entry name" value="UNVRSLSTRESS"/>
</dbReference>
<dbReference type="InterPro" id="IPR006016">
    <property type="entry name" value="UspA"/>
</dbReference>
<keyword evidence="3" id="KW-0067">ATP-binding</keyword>
<protein>
    <submittedName>
        <fullName evidence="5">Universal stress protein</fullName>
    </submittedName>
</protein>
<dbReference type="SUPFAM" id="SSF52402">
    <property type="entry name" value="Adenine nucleotide alpha hydrolases-like"/>
    <property type="match status" value="1"/>
</dbReference>
<gene>
    <name evidence="5" type="ORF">GH984_01350</name>
</gene>
<reference evidence="5 6" key="1">
    <citation type="submission" date="2019-11" db="EMBL/GenBank/DDBJ databases">
        <authorList>
            <person name="Zhang X.Y."/>
        </authorList>
    </citation>
    <scope>NUCLEOTIDE SEQUENCE [LARGE SCALE GENOMIC DNA]</scope>
    <source>
        <strain evidence="5 6">C176</strain>
    </source>
</reference>
<dbReference type="PANTHER" id="PTHR46268">
    <property type="entry name" value="STRESS RESPONSE PROTEIN NHAX"/>
    <property type="match status" value="1"/>
</dbReference>
<dbReference type="Gene3D" id="3.40.50.620">
    <property type="entry name" value="HUPs"/>
    <property type="match status" value="1"/>
</dbReference>
<evidence type="ECO:0000313" key="5">
    <source>
        <dbReference type="EMBL" id="MRH77357.1"/>
    </source>
</evidence>
<organism evidence="5 6">
    <name type="scientific">Spiribacter salilacus</name>
    <dbReference type="NCBI Taxonomy" id="2664894"/>
    <lineage>
        <taxon>Bacteria</taxon>
        <taxon>Pseudomonadati</taxon>
        <taxon>Pseudomonadota</taxon>
        <taxon>Gammaproteobacteria</taxon>
        <taxon>Chromatiales</taxon>
        <taxon>Ectothiorhodospiraceae</taxon>
        <taxon>Spiribacter</taxon>
    </lineage>
</organism>
<dbReference type="GO" id="GO:0005524">
    <property type="term" value="F:ATP binding"/>
    <property type="evidence" value="ECO:0007669"/>
    <property type="project" value="UniProtKB-KW"/>
</dbReference>
<evidence type="ECO:0000256" key="1">
    <source>
        <dbReference type="ARBA" id="ARBA00008791"/>
    </source>
</evidence>
<proteinExistence type="inferred from homology"/>
<dbReference type="EMBL" id="WJPP01000001">
    <property type="protein sequence ID" value="MRH77357.1"/>
    <property type="molecule type" value="Genomic_DNA"/>
</dbReference>
<name>A0A6N7QSR8_9GAMM</name>
<evidence type="ECO:0000313" key="6">
    <source>
        <dbReference type="Proteomes" id="UP000433788"/>
    </source>
</evidence>
<comment type="similarity">
    <text evidence="1">Belongs to the universal stress protein A family.</text>
</comment>
<feature type="domain" description="UspA" evidence="4">
    <location>
        <begin position="6"/>
        <end position="155"/>
    </location>
</feature>
<dbReference type="Proteomes" id="UP000433788">
    <property type="component" value="Unassembled WGS sequence"/>
</dbReference>
<dbReference type="Pfam" id="PF00582">
    <property type="entry name" value="Usp"/>
    <property type="match status" value="1"/>
</dbReference>
<dbReference type="PANTHER" id="PTHR46268:SF27">
    <property type="entry name" value="UNIVERSAL STRESS PROTEIN RV2623"/>
    <property type="match status" value="1"/>
</dbReference>
<dbReference type="AlphaFoldDB" id="A0A6N7QSR8"/>
<accession>A0A6N7QSR8</accession>
<evidence type="ECO:0000256" key="3">
    <source>
        <dbReference type="ARBA" id="ARBA00022840"/>
    </source>
</evidence>
<dbReference type="InterPro" id="IPR006015">
    <property type="entry name" value="Universal_stress_UspA"/>
</dbReference>
<dbReference type="RefSeq" id="WP_153718412.1">
    <property type="nucleotide sequence ID" value="NZ_WJPP01000001.1"/>
</dbReference>
<dbReference type="CDD" id="cd00293">
    <property type="entry name" value="USP-like"/>
    <property type="match status" value="1"/>
</dbReference>
<keyword evidence="6" id="KW-1185">Reference proteome</keyword>
<comment type="caution">
    <text evidence="5">The sequence shown here is derived from an EMBL/GenBank/DDBJ whole genome shotgun (WGS) entry which is preliminary data.</text>
</comment>
<dbReference type="InterPro" id="IPR014729">
    <property type="entry name" value="Rossmann-like_a/b/a_fold"/>
</dbReference>
<sequence>MTSSIQIILVPVDSSKGAVQAATYAAGLAEALSVPLRLLFAFPKDPVEAFGIPTEAPRAKELEYYAPEAFARLRDVSAEKVFASAREAIGEISVEIQEEIVSGPAGEAIVEHAEGSPGAMIVMGSRGMGSLREMLLGSVSQRVLHHAPCPVTVVR</sequence>
<evidence type="ECO:0000256" key="2">
    <source>
        <dbReference type="ARBA" id="ARBA00022741"/>
    </source>
</evidence>
<evidence type="ECO:0000259" key="4">
    <source>
        <dbReference type="Pfam" id="PF00582"/>
    </source>
</evidence>